<feature type="domain" description="Sigma-54 factor interaction" evidence="6">
    <location>
        <begin position="168"/>
        <end position="409"/>
    </location>
</feature>
<dbReference type="EMBL" id="BMYM01000001">
    <property type="protein sequence ID" value="GHD26117.1"/>
    <property type="molecule type" value="Genomic_DNA"/>
</dbReference>
<dbReference type="Pfam" id="PF00158">
    <property type="entry name" value="Sigma54_activat"/>
    <property type="match status" value="1"/>
</dbReference>
<keyword evidence="4" id="KW-0238">DNA-binding</keyword>
<dbReference type="InterPro" id="IPR027417">
    <property type="entry name" value="P-loop_NTPase"/>
</dbReference>
<keyword evidence="2" id="KW-0067">ATP-binding</keyword>
<keyword evidence="1" id="KW-0547">Nucleotide-binding</keyword>
<dbReference type="InterPro" id="IPR002078">
    <property type="entry name" value="Sigma_54_int"/>
</dbReference>
<keyword evidence="8" id="KW-1185">Reference proteome</keyword>
<dbReference type="SUPFAM" id="SSF52540">
    <property type="entry name" value="P-loop containing nucleoside triphosphate hydrolases"/>
    <property type="match status" value="1"/>
</dbReference>
<dbReference type="Gene3D" id="1.10.8.60">
    <property type="match status" value="1"/>
</dbReference>
<dbReference type="GO" id="GO:0006355">
    <property type="term" value="P:regulation of DNA-templated transcription"/>
    <property type="evidence" value="ECO:0007669"/>
    <property type="project" value="InterPro"/>
</dbReference>
<dbReference type="PROSITE" id="PS50045">
    <property type="entry name" value="SIGMA54_INTERACT_4"/>
    <property type="match status" value="1"/>
</dbReference>
<keyword evidence="3" id="KW-0805">Transcription regulation</keyword>
<dbReference type="PROSITE" id="PS00688">
    <property type="entry name" value="SIGMA54_INTERACT_3"/>
    <property type="match status" value="1"/>
</dbReference>
<evidence type="ECO:0000256" key="2">
    <source>
        <dbReference type="ARBA" id="ARBA00022840"/>
    </source>
</evidence>
<gene>
    <name evidence="7" type="ORF">GCM10007053_02680</name>
</gene>
<dbReference type="PANTHER" id="PTHR32071:SF117">
    <property type="entry name" value="PTS-DEPENDENT DIHYDROXYACETONE KINASE OPERON REGULATORY PROTEIN-RELATED"/>
    <property type="match status" value="1"/>
</dbReference>
<keyword evidence="5" id="KW-0804">Transcription</keyword>
<organism evidence="7 8">
    <name type="scientific">Parahalioglobus pacificus</name>
    <dbReference type="NCBI Taxonomy" id="930806"/>
    <lineage>
        <taxon>Bacteria</taxon>
        <taxon>Pseudomonadati</taxon>
        <taxon>Pseudomonadota</taxon>
        <taxon>Gammaproteobacteria</taxon>
        <taxon>Cellvibrionales</taxon>
        <taxon>Halieaceae</taxon>
        <taxon>Parahalioglobus</taxon>
    </lineage>
</organism>
<sequence>MGGAAGNTTINTTAGFAPAQSRLCLSATILAHPNPDYVGASTALGDGLRPFTLTLGRHFPLFALAVYADGAAHKCLSPTGDGANVDIGDDHISRQALEVGFCDGRLHLHKPRGASRVCISGRPLVDDLSFSLNAIARGLVINLADTVLLVLSAGPPNTGGDNLPDFGLIGGSRVLNDLRQRVLRCASTDADVLVLGPSGSGKEHVARALHTHSRRRDGPFVAVNMATLSPELAASQLFGHKRGAFTGATTDHRGYFQQAEGGTLFLDEVGDTPSSMQPLLLRALQQREIQVLGGGISTVDVRIVAATDADIDAESAGFRTALRHRLSGLQIDVPSLDAHAEDIGLLAQQFFTKHWSLFHNKGDAGLSLGPHRRNRQWRQRWVMLVQALLLRPWPGNVRELDNTLRQIALDSADTLHLPDWACLLREDGASTEIGVSSSPMDQLAVAEPDALSSDVSEVGPSTAPTPLELSVVSQMLERHDYHIAAAARALGVTRSALYRFIRSSPTLYLAKDLSLEFVLEQLKECRGDLSQTAAQLRVSVEGLKQRLQLAVDAAPQQKSQ</sequence>
<accession>A0A918XDL9</accession>
<dbReference type="CDD" id="cd00009">
    <property type="entry name" value="AAA"/>
    <property type="match status" value="1"/>
</dbReference>
<dbReference type="InterPro" id="IPR009057">
    <property type="entry name" value="Homeodomain-like_sf"/>
</dbReference>
<proteinExistence type="predicted"/>
<dbReference type="RefSeq" id="WP_189474434.1">
    <property type="nucleotide sequence ID" value="NZ_BMYM01000001.1"/>
</dbReference>
<dbReference type="Proteomes" id="UP000644693">
    <property type="component" value="Unassembled WGS sequence"/>
</dbReference>
<evidence type="ECO:0000313" key="7">
    <source>
        <dbReference type="EMBL" id="GHD26117.1"/>
    </source>
</evidence>
<evidence type="ECO:0000259" key="6">
    <source>
        <dbReference type="PROSITE" id="PS50045"/>
    </source>
</evidence>
<dbReference type="Gene3D" id="3.40.50.300">
    <property type="entry name" value="P-loop containing nucleotide triphosphate hydrolases"/>
    <property type="match status" value="1"/>
</dbReference>
<dbReference type="GO" id="GO:0043565">
    <property type="term" value="F:sequence-specific DNA binding"/>
    <property type="evidence" value="ECO:0007669"/>
    <property type="project" value="InterPro"/>
</dbReference>
<dbReference type="InterPro" id="IPR025944">
    <property type="entry name" value="Sigma_54_int_dom_CS"/>
</dbReference>
<dbReference type="PROSITE" id="PS00676">
    <property type="entry name" value="SIGMA54_INTERACT_2"/>
    <property type="match status" value="1"/>
</dbReference>
<reference evidence="7" key="1">
    <citation type="journal article" date="2014" name="Int. J. Syst. Evol. Microbiol.">
        <title>Complete genome sequence of Corynebacterium casei LMG S-19264T (=DSM 44701T), isolated from a smear-ripened cheese.</title>
        <authorList>
            <consortium name="US DOE Joint Genome Institute (JGI-PGF)"/>
            <person name="Walter F."/>
            <person name="Albersmeier A."/>
            <person name="Kalinowski J."/>
            <person name="Ruckert C."/>
        </authorList>
    </citation>
    <scope>NUCLEOTIDE SEQUENCE</scope>
    <source>
        <strain evidence="7">KCTC 23430</strain>
    </source>
</reference>
<evidence type="ECO:0000256" key="5">
    <source>
        <dbReference type="ARBA" id="ARBA00023163"/>
    </source>
</evidence>
<reference evidence="7" key="2">
    <citation type="submission" date="2020-09" db="EMBL/GenBank/DDBJ databases">
        <authorList>
            <person name="Sun Q."/>
            <person name="Kim S."/>
        </authorList>
    </citation>
    <scope>NUCLEOTIDE SEQUENCE</scope>
    <source>
        <strain evidence="7">KCTC 23430</strain>
    </source>
</reference>
<name>A0A918XDL9_9GAMM</name>
<evidence type="ECO:0000256" key="4">
    <source>
        <dbReference type="ARBA" id="ARBA00023125"/>
    </source>
</evidence>
<dbReference type="InterPro" id="IPR002197">
    <property type="entry name" value="HTH_Fis"/>
</dbReference>
<dbReference type="AlphaFoldDB" id="A0A918XDL9"/>
<evidence type="ECO:0000313" key="8">
    <source>
        <dbReference type="Proteomes" id="UP000644693"/>
    </source>
</evidence>
<dbReference type="FunFam" id="3.40.50.300:FF:000006">
    <property type="entry name" value="DNA-binding transcriptional regulator NtrC"/>
    <property type="match status" value="1"/>
</dbReference>
<evidence type="ECO:0000256" key="3">
    <source>
        <dbReference type="ARBA" id="ARBA00023015"/>
    </source>
</evidence>
<comment type="caution">
    <text evidence="7">The sequence shown here is derived from an EMBL/GenBank/DDBJ whole genome shotgun (WGS) entry which is preliminary data.</text>
</comment>
<dbReference type="SUPFAM" id="SSF46689">
    <property type="entry name" value="Homeodomain-like"/>
    <property type="match status" value="1"/>
</dbReference>
<dbReference type="SMART" id="SM00382">
    <property type="entry name" value="AAA"/>
    <property type="match status" value="1"/>
</dbReference>
<dbReference type="InterPro" id="IPR025943">
    <property type="entry name" value="Sigma_54_int_dom_ATP-bd_2"/>
</dbReference>
<dbReference type="Gene3D" id="1.10.10.60">
    <property type="entry name" value="Homeodomain-like"/>
    <property type="match status" value="1"/>
</dbReference>
<dbReference type="GO" id="GO:0005524">
    <property type="term" value="F:ATP binding"/>
    <property type="evidence" value="ECO:0007669"/>
    <property type="project" value="UniProtKB-KW"/>
</dbReference>
<dbReference type="Pfam" id="PF02954">
    <property type="entry name" value="HTH_8"/>
    <property type="match status" value="1"/>
</dbReference>
<dbReference type="PANTHER" id="PTHR32071">
    <property type="entry name" value="TRANSCRIPTIONAL REGULATORY PROTEIN"/>
    <property type="match status" value="1"/>
</dbReference>
<protein>
    <recommendedName>
        <fullName evidence="6">Sigma-54 factor interaction domain-containing protein</fullName>
    </recommendedName>
</protein>
<dbReference type="InterPro" id="IPR003593">
    <property type="entry name" value="AAA+_ATPase"/>
</dbReference>
<evidence type="ECO:0000256" key="1">
    <source>
        <dbReference type="ARBA" id="ARBA00022741"/>
    </source>
</evidence>